<name>A0A6J4P0P7_9CHLR</name>
<feature type="non-terminal residue" evidence="1">
    <location>
        <position position="1"/>
    </location>
</feature>
<evidence type="ECO:0000313" key="1">
    <source>
        <dbReference type="EMBL" id="CAA9397123.1"/>
    </source>
</evidence>
<proteinExistence type="predicted"/>
<dbReference type="EMBL" id="CADCTR010003368">
    <property type="protein sequence ID" value="CAA9397123.1"/>
    <property type="molecule type" value="Genomic_DNA"/>
</dbReference>
<protein>
    <submittedName>
        <fullName evidence="1">Uncharacterized protein</fullName>
    </submittedName>
</protein>
<organism evidence="1">
    <name type="scientific">uncultured Chloroflexia bacterium</name>
    <dbReference type="NCBI Taxonomy" id="1672391"/>
    <lineage>
        <taxon>Bacteria</taxon>
        <taxon>Bacillati</taxon>
        <taxon>Chloroflexota</taxon>
        <taxon>Chloroflexia</taxon>
        <taxon>environmental samples</taxon>
    </lineage>
</organism>
<accession>A0A6J4P0P7</accession>
<sequence length="132" mass="14414">ATEGSNYDKARALANLKLEQAKSLPFDTARDNFPEVAPTATAYNGSGYYQSAWKDPALTETAPASTDFANFDYMIEKQYMARPSTDPANPSEAFNTCSFDGTCATPSNLIRVTVSVRWPDGTTYTTFGLVTR</sequence>
<reference evidence="1" key="1">
    <citation type="submission" date="2020-02" db="EMBL/GenBank/DDBJ databases">
        <authorList>
            <person name="Meier V. D."/>
        </authorList>
    </citation>
    <scope>NUCLEOTIDE SEQUENCE</scope>
    <source>
        <strain evidence="1">AVDCRST_MAG93</strain>
    </source>
</reference>
<dbReference type="AlphaFoldDB" id="A0A6J4P0P7"/>
<gene>
    <name evidence="1" type="ORF">AVDCRST_MAG93-10029</name>
</gene>